<evidence type="ECO:0000313" key="4">
    <source>
        <dbReference type="Proteomes" id="UP000789595"/>
    </source>
</evidence>
<dbReference type="EMBL" id="CAKKNE010000005">
    <property type="protein sequence ID" value="CAH0376289.1"/>
    <property type="molecule type" value="Genomic_DNA"/>
</dbReference>
<name>A0A7S3ZQJ7_9STRA</name>
<gene>
    <name evidence="2" type="ORF">PCAL00307_LOCUS6205</name>
    <name evidence="3" type="ORF">PECAL_5P08580</name>
</gene>
<evidence type="ECO:0000313" key="3">
    <source>
        <dbReference type="EMBL" id="CAH0376289.1"/>
    </source>
</evidence>
<feature type="compositionally biased region" description="Basic residues" evidence="1">
    <location>
        <begin position="12"/>
        <end position="23"/>
    </location>
</feature>
<accession>A0A7S3ZQJ7</accession>
<protein>
    <submittedName>
        <fullName evidence="2">Uncharacterized protein</fullName>
    </submittedName>
</protein>
<organism evidence="2">
    <name type="scientific">Pelagomonas calceolata</name>
    <dbReference type="NCBI Taxonomy" id="35677"/>
    <lineage>
        <taxon>Eukaryota</taxon>
        <taxon>Sar</taxon>
        <taxon>Stramenopiles</taxon>
        <taxon>Ochrophyta</taxon>
        <taxon>Pelagophyceae</taxon>
        <taxon>Pelagomonadales</taxon>
        <taxon>Pelagomonadaceae</taxon>
        <taxon>Pelagomonas</taxon>
    </lineage>
</organism>
<dbReference type="EMBL" id="HBIW01007371">
    <property type="protein sequence ID" value="CAE0690769.1"/>
    <property type="molecule type" value="Transcribed_RNA"/>
</dbReference>
<keyword evidence="4" id="KW-1185">Reference proteome</keyword>
<dbReference type="Proteomes" id="UP000789595">
    <property type="component" value="Unassembled WGS sequence"/>
</dbReference>
<sequence>MGWAPCPVAGRRAARRGAPRRDHRGCGGCPALGGASRVVVKFAAAARRGRAREASSIYEERRRSHRGRARPREGGPSRRRRPQDALRIAMAEMPETGAPLKVKVKPPPRILKKILAKRSETKRAAMRARDEGGDPAEDDSSLRVVLPKKPSSPTIGDLEAAGDRLWDILLLTGCTAKCGRLNSDGTPVRVLPRGNSDYKRKWACASHMTIVASMVAHGGGLTSLEGWKRDDLVTKDVDALLTDAHTLAKAFNELDGELRAPGALKCTVAFHREQKAQRKAEIAEEVKAERSDPSFNPDERVFEYYVRNADENYVRDQDGNLLRATVVDDGVRIRGGSTRFRREPKVVSPRVAEDGSHHPWANKVLEALGGVDALKGACNATVPELFSPGAIGDLAEAGYFNGHGESTDQGRCARAGTKSDGQSRGVIRIYAENAEIYYDAEEGLASIEFDPSDFPHLDPEMEEYKNRKLASHLVPFIQQGFVRYHVDSGRFLFAGPYWERASVLREARARDEELSGLSGCKGRATQIRKNVPTLGSVIMVVMIKGVAHGCKLPASMWCKYGYNVMKRLLGGADLEAESEAARVAFAKAWAALMRRFAAGEETLPVQIDFRNQFAMDVRDEHYLPAPIDLGVLPSHVFGRAGAEAVLAPSLPGNRGSTSSWPALYNFLVAADALVPGPTGGRLRNAAGLDDFLSGKPSCSSVLFAADFRFRLGGGKWVQKEEWPGDQF</sequence>
<proteinExistence type="predicted"/>
<feature type="region of interest" description="Disordered" evidence="1">
    <location>
        <begin position="1"/>
        <end position="30"/>
    </location>
</feature>
<evidence type="ECO:0000313" key="2">
    <source>
        <dbReference type="EMBL" id="CAE0690769.1"/>
    </source>
</evidence>
<reference evidence="3" key="2">
    <citation type="submission" date="2021-11" db="EMBL/GenBank/DDBJ databases">
        <authorList>
            <consortium name="Genoscope - CEA"/>
            <person name="William W."/>
        </authorList>
    </citation>
    <scope>NUCLEOTIDE SEQUENCE</scope>
</reference>
<reference evidence="2" key="1">
    <citation type="submission" date="2021-01" db="EMBL/GenBank/DDBJ databases">
        <authorList>
            <person name="Corre E."/>
            <person name="Pelletier E."/>
            <person name="Niang G."/>
            <person name="Scheremetjew M."/>
            <person name="Finn R."/>
            <person name="Kale V."/>
            <person name="Holt S."/>
            <person name="Cochrane G."/>
            <person name="Meng A."/>
            <person name="Brown T."/>
            <person name="Cohen L."/>
        </authorList>
    </citation>
    <scope>NUCLEOTIDE SEQUENCE</scope>
    <source>
        <strain evidence="2">CCMP1756</strain>
    </source>
</reference>
<dbReference type="AlphaFoldDB" id="A0A7S3ZQJ7"/>
<feature type="compositionally biased region" description="Low complexity" evidence="1">
    <location>
        <begin position="1"/>
        <end position="11"/>
    </location>
</feature>
<evidence type="ECO:0000256" key="1">
    <source>
        <dbReference type="SAM" id="MobiDB-lite"/>
    </source>
</evidence>
<feature type="region of interest" description="Disordered" evidence="1">
    <location>
        <begin position="46"/>
        <end position="83"/>
    </location>
</feature>
<feature type="compositionally biased region" description="Basic and acidic residues" evidence="1">
    <location>
        <begin position="117"/>
        <end position="132"/>
    </location>
</feature>
<feature type="region of interest" description="Disordered" evidence="1">
    <location>
        <begin position="116"/>
        <end position="141"/>
    </location>
</feature>